<evidence type="ECO:0000313" key="3">
    <source>
        <dbReference type="Proteomes" id="UP000824469"/>
    </source>
</evidence>
<dbReference type="AlphaFoldDB" id="A0AA38F8R0"/>
<feature type="non-terminal residue" evidence="2">
    <location>
        <position position="541"/>
    </location>
</feature>
<accession>A0AA38F8R0</accession>
<organism evidence="2 3">
    <name type="scientific">Taxus chinensis</name>
    <name type="common">Chinese yew</name>
    <name type="synonym">Taxus wallichiana var. chinensis</name>
    <dbReference type="NCBI Taxonomy" id="29808"/>
    <lineage>
        <taxon>Eukaryota</taxon>
        <taxon>Viridiplantae</taxon>
        <taxon>Streptophyta</taxon>
        <taxon>Embryophyta</taxon>
        <taxon>Tracheophyta</taxon>
        <taxon>Spermatophyta</taxon>
        <taxon>Pinopsida</taxon>
        <taxon>Pinidae</taxon>
        <taxon>Conifers II</taxon>
        <taxon>Cupressales</taxon>
        <taxon>Taxaceae</taxon>
        <taxon>Taxus</taxon>
    </lineage>
</organism>
<evidence type="ECO:0000313" key="2">
    <source>
        <dbReference type="EMBL" id="KAH9293513.1"/>
    </source>
</evidence>
<dbReference type="Gene3D" id="3.40.50.10190">
    <property type="entry name" value="BRCT domain"/>
    <property type="match status" value="1"/>
</dbReference>
<gene>
    <name evidence="2" type="ORF">KI387_041281</name>
</gene>
<dbReference type="SUPFAM" id="SSF53756">
    <property type="entry name" value="UDP-Glycosyltransferase/glycogen phosphorylase"/>
    <property type="match status" value="1"/>
</dbReference>
<dbReference type="EMBL" id="JAHRHJ020001043">
    <property type="protein sequence ID" value="KAH9293513.1"/>
    <property type="molecule type" value="Genomic_DNA"/>
</dbReference>
<name>A0AA38F8R0_TAXCH</name>
<comment type="caution">
    <text evidence="2">The sequence shown here is derived from an EMBL/GenBank/DDBJ whole genome shotgun (WGS) entry which is preliminary data.</text>
</comment>
<reference evidence="2 3" key="1">
    <citation type="journal article" date="2021" name="Nat. Plants">
        <title>The Taxus genome provides insights into paclitaxel biosynthesis.</title>
        <authorList>
            <person name="Xiong X."/>
            <person name="Gou J."/>
            <person name="Liao Q."/>
            <person name="Li Y."/>
            <person name="Zhou Q."/>
            <person name="Bi G."/>
            <person name="Li C."/>
            <person name="Du R."/>
            <person name="Wang X."/>
            <person name="Sun T."/>
            <person name="Guo L."/>
            <person name="Liang H."/>
            <person name="Lu P."/>
            <person name="Wu Y."/>
            <person name="Zhang Z."/>
            <person name="Ro D.K."/>
            <person name="Shang Y."/>
            <person name="Huang S."/>
            <person name="Yan J."/>
        </authorList>
    </citation>
    <scope>NUCLEOTIDE SEQUENCE [LARGE SCALE GENOMIC DNA]</scope>
    <source>
        <strain evidence="2">Ta-2019</strain>
    </source>
</reference>
<dbReference type="Gene3D" id="3.40.50.2000">
    <property type="entry name" value="Glycogen Phosphorylase B"/>
    <property type="match status" value="1"/>
</dbReference>
<dbReference type="Proteomes" id="UP000824469">
    <property type="component" value="Unassembled WGS sequence"/>
</dbReference>
<dbReference type="InterPro" id="IPR036420">
    <property type="entry name" value="BRCT_dom_sf"/>
</dbReference>
<feature type="domain" description="BRCT" evidence="1">
    <location>
        <begin position="1"/>
        <end position="43"/>
    </location>
</feature>
<proteinExistence type="predicted"/>
<dbReference type="OMA" id="CVRRSMR"/>
<keyword evidence="3" id="KW-1185">Reference proteome</keyword>
<evidence type="ECO:0000259" key="1">
    <source>
        <dbReference type="PROSITE" id="PS50172"/>
    </source>
</evidence>
<dbReference type="PANTHER" id="PTHR47576:SF2">
    <property type="entry name" value="BRCT DOMAIN DNA REPAIR PROTEIN-RELATED"/>
    <property type="match status" value="1"/>
</dbReference>
<dbReference type="SUPFAM" id="SSF52113">
    <property type="entry name" value="BRCT domain"/>
    <property type="match status" value="2"/>
</dbReference>
<dbReference type="InterPro" id="IPR001357">
    <property type="entry name" value="BRCT_dom"/>
</dbReference>
<sequence>FAGRKFEHGLNHGLKRGLFIVTLAWFVNCVKTNARLDESAYSVNSIVHPGLPLEEFSQLVAITNAEHSCLPLISHEDSKSLSMAVWPFSQSASKEVSKNAGSLLSGYCLYVDMDVSSELHKKVIEAALREGAAYVDRWFIGCNATHVVCEGPSFQRYIGYTTNLVTPLWVLKTTKERFMQRLVHFSADLARQVAIMLDNFQSSHLDATMHGRGHGSILSKGGIHDKEHMQTEVEEREQRINTAKACVRRRRGPRMQPCRAVPRPLTPSSLLDSICWSISEPTSTASVYMDSSLSKLIESEPNMDGNERVSVFFDAHDIGRHSDARSGISKDEVSTHSLKESEKREIIYRGVFLTILFPIDRFGEMGPSSRTFFSEKGFTQMQILEHIYFFYQENMAPDEIEVAIHTDSKHADRLRSLYASKDALELGYIAMKRIEFLGSRRSFEGLKRISRENTGQVEFCCGGCATSAYGCVDQMINARIVLENRKVGVMVKKNEDGIVTKEEVEIVVRSVMEEKEFKRAWKNDTKRKVFLDKSLKEAFCN</sequence>
<dbReference type="PANTHER" id="PTHR47576">
    <property type="entry name" value="BRCT DOMAIN DNA REPAIR PROTEIN-RELATED"/>
    <property type="match status" value="1"/>
</dbReference>
<dbReference type="PROSITE" id="PS50172">
    <property type="entry name" value="BRCT"/>
    <property type="match status" value="1"/>
</dbReference>
<protein>
    <recommendedName>
        <fullName evidence="1">BRCT domain-containing protein</fullName>
    </recommendedName>
</protein>